<sequence length="438" mass="48311">MGEWVIGAGINIIGSITINFGTNLLKLGHDQRESHSIPCNVEDDGKIICKPIVYFRTWRIGILLFALGNCLNFVSFAFAAQSLLAALGSIQFVSNLIFAYFVFHKNILTRVLLGTAFIVFGNIFLVSFGNHQSPVYTSELLIANYSNSVFLLYCLSLALVVALNQYIYSFRKVKANLLAFGHDFSAYRHAFLPFSYAVVSGAIGSWSVLFGKSLSNMLRLTVGSNYKLDSWFTYLMLLLLFCTGGFWMARLNEGLSQFDAIFIVPMFQLVWTFFSVCTGFVYFQEYQAFDAIKLTMFLLGLAFVSIGILLLAPDDAKANDGKPSSTASQVVATNVNRLAKLSMECEANDVDSFDYLEKAKTKSFLIKAKAAFSLSLGLCRESATALSALVVSMVFSTSTGFVGSTNDRTKYTIQKSSNWGSTSIDDDKETQETGSLLP</sequence>
<evidence type="ECO:0000256" key="8">
    <source>
        <dbReference type="ARBA" id="ARBA00025284"/>
    </source>
</evidence>
<evidence type="ECO:0000256" key="7">
    <source>
        <dbReference type="ARBA" id="ARBA00023136"/>
    </source>
</evidence>
<feature type="transmembrane region" description="Helical" evidence="9">
    <location>
        <begin position="60"/>
        <end position="78"/>
    </location>
</feature>
<keyword evidence="6 9" id="KW-1133">Transmembrane helix</keyword>
<evidence type="ECO:0000313" key="12">
    <source>
        <dbReference type="RefSeq" id="XP_020111182.1"/>
    </source>
</evidence>
<feature type="transmembrane region" description="Helical" evidence="9">
    <location>
        <begin position="149"/>
        <end position="169"/>
    </location>
</feature>
<comment type="function">
    <text evidence="8 9">Acts as a Mg(2+) transporter. Can also transport other divalent cations such as Fe(2+), Sr(2+), Ba(2+), Mn(2+) and Co(2+) but to a much less extent than Mg(2+).</text>
</comment>
<proteinExistence type="inferred from homology"/>
<dbReference type="InterPro" id="IPR008521">
    <property type="entry name" value="Mg_trans_NIPA"/>
</dbReference>
<evidence type="ECO:0000256" key="3">
    <source>
        <dbReference type="ARBA" id="ARBA00011738"/>
    </source>
</evidence>
<evidence type="ECO:0000256" key="10">
    <source>
        <dbReference type="SAM" id="MobiDB-lite"/>
    </source>
</evidence>
<dbReference type="SUPFAM" id="SSF103481">
    <property type="entry name" value="Multidrug resistance efflux transporter EmrE"/>
    <property type="match status" value="1"/>
</dbReference>
<dbReference type="Proteomes" id="UP000515123">
    <property type="component" value="Linkage group 21"/>
</dbReference>
<keyword evidence="9" id="KW-0813">Transport</keyword>
<dbReference type="PANTHER" id="PTHR12570">
    <property type="match status" value="1"/>
</dbReference>
<evidence type="ECO:0000313" key="11">
    <source>
        <dbReference type="Proteomes" id="UP000515123"/>
    </source>
</evidence>
<keyword evidence="9" id="KW-1003">Cell membrane</keyword>
<feature type="transmembrane region" description="Helical" evidence="9">
    <location>
        <begin position="190"/>
        <end position="211"/>
    </location>
</feature>
<protein>
    <recommendedName>
        <fullName evidence="9">Probable magnesium transporter</fullName>
    </recommendedName>
</protein>
<name>A0A6P5GTL0_ANACO</name>
<dbReference type="Pfam" id="PF05653">
    <property type="entry name" value="Mg_trans_NIPA"/>
    <property type="match status" value="1"/>
</dbReference>
<evidence type="ECO:0000256" key="4">
    <source>
        <dbReference type="ARBA" id="ARBA00022692"/>
    </source>
</evidence>
<dbReference type="OrthoDB" id="165382at2759"/>
<evidence type="ECO:0000256" key="9">
    <source>
        <dbReference type="RuleBase" id="RU363078"/>
    </source>
</evidence>
<reference evidence="12" key="2">
    <citation type="submission" date="2025-08" db="UniProtKB">
        <authorList>
            <consortium name="RefSeq"/>
        </authorList>
    </citation>
    <scope>IDENTIFICATION</scope>
    <source>
        <tissue evidence="12">Leaf</tissue>
    </source>
</reference>
<dbReference type="GeneID" id="109726149"/>
<comment type="similarity">
    <text evidence="2 9">Belongs to the NIPA (TC 2.A.7) family.</text>
</comment>
<evidence type="ECO:0000256" key="2">
    <source>
        <dbReference type="ARBA" id="ARBA00007001"/>
    </source>
</evidence>
<keyword evidence="7 9" id="KW-0472">Membrane</keyword>
<evidence type="ECO:0000256" key="1">
    <source>
        <dbReference type="ARBA" id="ARBA00004141"/>
    </source>
</evidence>
<feature type="transmembrane region" description="Helical" evidence="9">
    <location>
        <begin position="110"/>
        <end position="129"/>
    </location>
</feature>
<keyword evidence="4 9" id="KW-0812">Transmembrane</keyword>
<feature type="transmembrane region" description="Helical" evidence="9">
    <location>
        <begin position="6"/>
        <end position="25"/>
    </location>
</feature>
<evidence type="ECO:0000256" key="6">
    <source>
        <dbReference type="ARBA" id="ARBA00022989"/>
    </source>
</evidence>
<feature type="transmembrane region" description="Helical" evidence="9">
    <location>
        <begin position="294"/>
        <end position="312"/>
    </location>
</feature>
<comment type="subunit">
    <text evidence="3 9">Homodimer.</text>
</comment>
<dbReference type="InterPro" id="IPR037185">
    <property type="entry name" value="EmrE-like"/>
</dbReference>
<accession>A0A6P5GTL0</accession>
<keyword evidence="9" id="KW-0406">Ion transport</keyword>
<dbReference type="AlphaFoldDB" id="A0A6P5GTL0"/>
<feature type="transmembrane region" description="Helical" evidence="9">
    <location>
        <begin position="261"/>
        <end position="282"/>
    </location>
</feature>
<comment type="subcellular location">
    <subcellularLocation>
        <location evidence="9">Cell membrane</location>
        <topology evidence="9">Multi-pass membrane protein</topology>
    </subcellularLocation>
    <subcellularLocation>
        <location evidence="9">Early endosome</location>
    </subcellularLocation>
    <subcellularLocation>
        <location evidence="1">Membrane</location>
        <topology evidence="1">Multi-pass membrane protein</topology>
    </subcellularLocation>
</comment>
<keyword evidence="11" id="KW-1185">Reference proteome</keyword>
<evidence type="ECO:0000256" key="5">
    <source>
        <dbReference type="ARBA" id="ARBA00022753"/>
    </source>
</evidence>
<gene>
    <name evidence="12" type="primary">LOC109726149</name>
</gene>
<keyword evidence="5 9" id="KW-0967">Endosome</keyword>
<feature type="transmembrane region" description="Helical" evidence="9">
    <location>
        <begin position="231"/>
        <end position="249"/>
    </location>
</feature>
<dbReference type="GO" id="GO:0015095">
    <property type="term" value="F:magnesium ion transmembrane transporter activity"/>
    <property type="evidence" value="ECO:0007669"/>
    <property type="project" value="UniProtKB-UniRule"/>
</dbReference>
<feature type="region of interest" description="Disordered" evidence="10">
    <location>
        <begin position="419"/>
        <end position="438"/>
    </location>
</feature>
<dbReference type="RefSeq" id="XP_020111182.1">
    <property type="nucleotide sequence ID" value="XM_020255593.1"/>
</dbReference>
<dbReference type="GO" id="GO:0005769">
    <property type="term" value="C:early endosome"/>
    <property type="evidence" value="ECO:0007669"/>
    <property type="project" value="UniProtKB-SubCell"/>
</dbReference>
<reference evidence="11" key="1">
    <citation type="journal article" date="2015" name="Nat. Genet.">
        <title>The pineapple genome and the evolution of CAM photosynthesis.</title>
        <authorList>
            <person name="Ming R."/>
            <person name="VanBuren R."/>
            <person name="Wai C.M."/>
            <person name="Tang H."/>
            <person name="Schatz M.C."/>
            <person name="Bowers J.E."/>
            <person name="Lyons E."/>
            <person name="Wang M.L."/>
            <person name="Chen J."/>
            <person name="Biggers E."/>
            <person name="Zhang J."/>
            <person name="Huang L."/>
            <person name="Zhang L."/>
            <person name="Miao W."/>
            <person name="Zhang J."/>
            <person name="Ye Z."/>
            <person name="Miao C."/>
            <person name="Lin Z."/>
            <person name="Wang H."/>
            <person name="Zhou H."/>
            <person name="Yim W.C."/>
            <person name="Priest H.D."/>
            <person name="Zheng C."/>
            <person name="Woodhouse M."/>
            <person name="Edger P.P."/>
            <person name="Guyot R."/>
            <person name="Guo H.B."/>
            <person name="Guo H."/>
            <person name="Zheng G."/>
            <person name="Singh R."/>
            <person name="Sharma A."/>
            <person name="Min X."/>
            <person name="Zheng Y."/>
            <person name="Lee H."/>
            <person name="Gurtowski J."/>
            <person name="Sedlazeck F.J."/>
            <person name="Harkess A."/>
            <person name="McKain M.R."/>
            <person name="Liao Z."/>
            <person name="Fang J."/>
            <person name="Liu J."/>
            <person name="Zhang X."/>
            <person name="Zhang Q."/>
            <person name="Hu W."/>
            <person name="Qin Y."/>
            <person name="Wang K."/>
            <person name="Chen L.Y."/>
            <person name="Shirley N."/>
            <person name="Lin Y.R."/>
            <person name="Liu L.Y."/>
            <person name="Hernandez A.G."/>
            <person name="Wright C.L."/>
            <person name="Bulone V."/>
            <person name="Tuskan G.A."/>
            <person name="Heath K."/>
            <person name="Zee F."/>
            <person name="Moore P.H."/>
            <person name="Sunkar R."/>
            <person name="Leebens-Mack J.H."/>
            <person name="Mockler T."/>
            <person name="Bennetzen J.L."/>
            <person name="Freeling M."/>
            <person name="Sankoff D."/>
            <person name="Paterson A.H."/>
            <person name="Zhu X."/>
            <person name="Yang X."/>
            <person name="Smith J.A."/>
            <person name="Cushman J.C."/>
            <person name="Paull R.E."/>
            <person name="Yu Q."/>
        </authorList>
    </citation>
    <scope>NUCLEOTIDE SEQUENCE [LARGE SCALE GENOMIC DNA]</scope>
    <source>
        <strain evidence="11">cv. F153</strain>
    </source>
</reference>
<dbReference type="GO" id="GO:0005886">
    <property type="term" value="C:plasma membrane"/>
    <property type="evidence" value="ECO:0007669"/>
    <property type="project" value="UniProtKB-SubCell"/>
</dbReference>
<keyword evidence="9" id="KW-0460">Magnesium</keyword>
<organism evidence="11 12">
    <name type="scientific">Ananas comosus</name>
    <name type="common">Pineapple</name>
    <name type="synonym">Ananas ananas</name>
    <dbReference type="NCBI Taxonomy" id="4615"/>
    <lineage>
        <taxon>Eukaryota</taxon>
        <taxon>Viridiplantae</taxon>
        <taxon>Streptophyta</taxon>
        <taxon>Embryophyta</taxon>
        <taxon>Tracheophyta</taxon>
        <taxon>Spermatophyta</taxon>
        <taxon>Magnoliopsida</taxon>
        <taxon>Liliopsida</taxon>
        <taxon>Poales</taxon>
        <taxon>Bromeliaceae</taxon>
        <taxon>Bromelioideae</taxon>
        <taxon>Ananas</taxon>
    </lineage>
</organism>
<dbReference type="PANTHER" id="PTHR12570:SF9">
    <property type="entry name" value="MAGNESIUM TRANSPORTER NIPA8-RELATED"/>
    <property type="match status" value="1"/>
</dbReference>